<evidence type="ECO:0000256" key="3">
    <source>
        <dbReference type="ARBA" id="ARBA00022692"/>
    </source>
</evidence>
<keyword evidence="11" id="KW-1185">Reference proteome</keyword>
<proteinExistence type="predicted"/>
<evidence type="ECO:0000256" key="7">
    <source>
        <dbReference type="ARBA" id="ARBA00023180"/>
    </source>
</evidence>
<feature type="transmembrane region" description="Helical" evidence="8">
    <location>
        <begin position="343"/>
        <end position="367"/>
    </location>
</feature>
<evidence type="ECO:0000256" key="6">
    <source>
        <dbReference type="ARBA" id="ARBA00023170"/>
    </source>
</evidence>
<evidence type="ECO:0000313" key="11">
    <source>
        <dbReference type="Proteomes" id="UP000075881"/>
    </source>
</evidence>
<evidence type="ECO:0000256" key="8">
    <source>
        <dbReference type="SAM" id="Phobius"/>
    </source>
</evidence>
<protein>
    <recommendedName>
        <fullName evidence="12">Ionotropic glutamate receptor L-glutamate and glycine-binding domain-containing protein</fullName>
    </recommendedName>
</protein>
<evidence type="ECO:0000256" key="1">
    <source>
        <dbReference type="ARBA" id="ARBA00004651"/>
    </source>
</evidence>
<evidence type="ECO:0008006" key="12">
    <source>
        <dbReference type="Google" id="ProtNLM"/>
    </source>
</evidence>
<keyword evidence="3 8" id="KW-0812">Transmembrane</keyword>
<evidence type="ECO:0000256" key="5">
    <source>
        <dbReference type="ARBA" id="ARBA00023136"/>
    </source>
</evidence>
<evidence type="ECO:0000256" key="2">
    <source>
        <dbReference type="ARBA" id="ARBA00022475"/>
    </source>
</evidence>
<dbReference type="PANTHER" id="PTHR42643:SF41">
    <property type="entry name" value="IONOTROPIC RECEPTOR 20A-RELATED"/>
    <property type="match status" value="1"/>
</dbReference>
<evidence type="ECO:0000313" key="10">
    <source>
        <dbReference type="EnsemblMetazoa" id="ACHR007411-PA"/>
    </source>
</evidence>
<dbReference type="EnsemblMetazoa" id="ACHR007411-RA">
    <property type="protein sequence ID" value="ACHR007411-PA"/>
    <property type="gene ID" value="ACHR007411"/>
</dbReference>
<keyword evidence="2" id="KW-1003">Cell membrane</keyword>
<keyword evidence="4 8" id="KW-1133">Transmembrane helix</keyword>
<reference evidence="10" key="2">
    <citation type="submission" date="2020-05" db="UniProtKB">
        <authorList>
            <consortium name="EnsemblMetazoa"/>
        </authorList>
    </citation>
    <scope>IDENTIFICATION</scope>
    <source>
        <strain evidence="10">ACHKN1017</strain>
    </source>
</reference>
<accession>A0A182K9H4</accession>
<dbReference type="PANTHER" id="PTHR42643">
    <property type="entry name" value="IONOTROPIC RECEPTOR 20A-RELATED"/>
    <property type="match status" value="1"/>
</dbReference>
<feature type="transmembrane region" description="Helical" evidence="8">
    <location>
        <begin position="295"/>
        <end position="313"/>
    </location>
</feature>
<keyword evidence="7" id="KW-0325">Glycoprotein</keyword>
<feature type="chain" id="PRO_5008125209" description="Ionotropic glutamate receptor L-glutamate and glycine-binding domain-containing protein" evidence="9">
    <location>
        <begin position="25"/>
        <end position="1095"/>
    </location>
</feature>
<dbReference type="InterPro" id="IPR052192">
    <property type="entry name" value="Insect_Ionotropic_Sensory_Rcpt"/>
</dbReference>
<reference evidence="11" key="1">
    <citation type="submission" date="2013-03" db="EMBL/GenBank/DDBJ databases">
        <title>The Genome Sequence of Anopheles christyi ACHKN1017.</title>
        <authorList>
            <consortium name="The Broad Institute Genomics Platform"/>
            <person name="Neafsey D.E."/>
            <person name="Besansky N."/>
            <person name="Walker B."/>
            <person name="Young S.K."/>
            <person name="Zeng Q."/>
            <person name="Gargeya S."/>
            <person name="Fitzgerald M."/>
            <person name="Haas B."/>
            <person name="Abouelleil A."/>
            <person name="Allen A.W."/>
            <person name="Alvarado L."/>
            <person name="Arachchi H.M."/>
            <person name="Berlin A.M."/>
            <person name="Chapman S.B."/>
            <person name="Gainer-Dewar J."/>
            <person name="Goldberg J."/>
            <person name="Griggs A."/>
            <person name="Gujja S."/>
            <person name="Hansen M."/>
            <person name="Howarth C."/>
            <person name="Imamovic A."/>
            <person name="Ireland A."/>
            <person name="Larimer J."/>
            <person name="McCowan C."/>
            <person name="Murphy C."/>
            <person name="Pearson M."/>
            <person name="Poon T.W."/>
            <person name="Priest M."/>
            <person name="Roberts A."/>
            <person name="Saif S."/>
            <person name="Shea T."/>
            <person name="Sisk P."/>
            <person name="Sykes S."/>
            <person name="Wortman J."/>
            <person name="Nusbaum C."/>
            <person name="Birren B."/>
        </authorList>
    </citation>
    <scope>NUCLEOTIDE SEQUENCE [LARGE SCALE GENOMIC DNA]</scope>
    <source>
        <strain evidence="11">ACHKN1017</strain>
    </source>
</reference>
<dbReference type="AlphaFoldDB" id="A0A182K9H4"/>
<organism evidence="10 11">
    <name type="scientific">Anopheles christyi</name>
    <dbReference type="NCBI Taxonomy" id="43041"/>
    <lineage>
        <taxon>Eukaryota</taxon>
        <taxon>Metazoa</taxon>
        <taxon>Ecdysozoa</taxon>
        <taxon>Arthropoda</taxon>
        <taxon>Hexapoda</taxon>
        <taxon>Insecta</taxon>
        <taxon>Pterygota</taxon>
        <taxon>Neoptera</taxon>
        <taxon>Endopterygota</taxon>
        <taxon>Diptera</taxon>
        <taxon>Nematocera</taxon>
        <taxon>Culicoidea</taxon>
        <taxon>Culicidae</taxon>
        <taxon>Anophelinae</taxon>
        <taxon>Anopheles</taxon>
    </lineage>
</organism>
<evidence type="ECO:0000256" key="9">
    <source>
        <dbReference type="SAM" id="SignalP"/>
    </source>
</evidence>
<feature type="transmembrane region" description="Helical" evidence="8">
    <location>
        <begin position="795"/>
        <end position="813"/>
    </location>
</feature>
<keyword evidence="5 8" id="KW-0472">Membrane</keyword>
<sequence length="1095" mass="125207">MVQFDWALFLVRCGMLLSSPSADAALESLSYLTAHPGPLERPAAGQELCISPPADNDPHWTDVLERYLQQFPLLPRVLTRTKLGDVPLHRCSLYLLFEPASHARQVFLRIQFLSTNGNWNPTAWFAVMINARSHTREIFNQFENFDLLGLRHGLVLMSVPEHNRTFTMMADCSQRTLDYVMEVDDVPELLANYSALGLHGQSIAVARKAEFPFLIKDRYTVDGVYCKFFHAFAHKYKGRLVFRDSNVQIVLTIHNRETLTKPYAIGSFTGNCLIVPEKPKQGLIHYLLSPFSSPVWYLCCCVIAGTFLLNWYWAARFPNNILLTVLFGDQAGDGRYSLSERRLIFVAIVIMFFFSEAYSAKLLSTFIESLNQPRIRTIQALGSSDIPIGVLHYEDIEAYEQLHQNLHVLDEPEYYRNMRHGRNAFLLQCGNAEYLLHREMREPDGVFEVPYYILDEFVGWRMNGFSVSKFSSFTVELTEFIGLIGQAGLWEYWREQYIQRLRNIASRELTERETLELGDLISLQYVLTVGYGSATVVFGVELLMGYVRASVSQVQSGDSLSNSVLRTLRYIITQSERIEPPAARQEVCISPPPKDHHWNDVLQDYLHQFPQYPRILTSNEHTDVKLPKCSLYLLFHPNAVARQIFLLLKSFSSNTNWNSPVNVILMTNWIGRPDQFKIIFKVFYTMGMHNVIHLVANGHANDSAIVSTIHRGTIHSFRPGTPGYSKLLEDRTKNLHQLSIVIEKKVVYPFLMYNLDKISGVYYQFFEAFAKHINARITFNTTNNQILLGVRPTNALSVPLAVGGFTGNCLVVPEKPKAGLIHYLLFPFKPSLCILLTILFGDQGSPDSYVRTERRLIFVAVLIMFFLSEAYSAKLMSMFIRSLNEPHLQTIAQFAASGITLELPVHADRALLTAELQSNLLISEKHTYVANVQLGRHAILLDCGNARHLVHEIMNEHENQFPVRYNILPEFVGWRMNGLSVSKFSPVRLRLTQFAGHIAQAGLWDYWNGLYLKRMDSLLSRSTSYRGTFTMRDLISLHYLLLAGHDQLQQFVGQAGLSNNRQAIYIRKLDGIVHRTIMVRETVNWTELASLLHRH</sequence>
<name>A0A182K9H4_9DIPT</name>
<keyword evidence="9" id="KW-0732">Signal</keyword>
<keyword evidence="6" id="KW-0675">Receptor</keyword>
<feature type="signal peptide" evidence="9">
    <location>
        <begin position="1"/>
        <end position="24"/>
    </location>
</feature>
<dbReference type="GO" id="GO:0005886">
    <property type="term" value="C:plasma membrane"/>
    <property type="evidence" value="ECO:0007669"/>
    <property type="project" value="UniProtKB-SubCell"/>
</dbReference>
<dbReference type="STRING" id="43041.A0A182K9H4"/>
<feature type="transmembrane region" description="Helical" evidence="8">
    <location>
        <begin position="856"/>
        <end position="873"/>
    </location>
</feature>
<comment type="subcellular location">
    <subcellularLocation>
        <location evidence="1">Cell membrane</location>
        <topology evidence="1">Multi-pass membrane protein</topology>
    </subcellularLocation>
</comment>
<feature type="transmembrane region" description="Helical" evidence="8">
    <location>
        <begin position="820"/>
        <end position="841"/>
    </location>
</feature>
<dbReference type="Proteomes" id="UP000075881">
    <property type="component" value="Unassembled WGS sequence"/>
</dbReference>
<dbReference type="VEuPathDB" id="VectorBase:ACHR007411"/>
<evidence type="ECO:0000256" key="4">
    <source>
        <dbReference type="ARBA" id="ARBA00022989"/>
    </source>
</evidence>